<feature type="compositionally biased region" description="Low complexity" evidence="1">
    <location>
        <begin position="204"/>
        <end position="221"/>
    </location>
</feature>
<reference evidence="2 3" key="1">
    <citation type="submission" date="2016-08" db="EMBL/GenBank/DDBJ databases">
        <title>Genomes of anaerobic fungi encode conserved fungal cellulosomes for biomass hydrolysis.</title>
        <authorList>
            <consortium name="DOE Joint Genome Institute"/>
            <person name="Haitjema C.H."/>
            <person name="Gilmore S.P."/>
            <person name="Henske J.K."/>
            <person name="Solomon K.V."/>
            <person name="De Groot R."/>
            <person name="Kuo A."/>
            <person name="Mondo S.J."/>
            <person name="Salamov A.A."/>
            <person name="Labutti K."/>
            <person name="Zhao Z."/>
            <person name="Chiniquy J."/>
            <person name="Barry K."/>
            <person name="Brewer H.M."/>
            <person name="Purvine S.O."/>
            <person name="Wright A.T."/>
            <person name="Boxma B."/>
            <person name="Van Alen T."/>
            <person name="Hackstein J.H."/>
            <person name="Baker S.E."/>
            <person name="Grigoriev I.V."/>
            <person name="O'Malley M.A."/>
        </authorList>
    </citation>
    <scope>NUCLEOTIDE SEQUENCE [LARGE SCALE GENOMIC DNA]</scope>
    <source>
        <strain evidence="3">finn</strain>
    </source>
</reference>
<evidence type="ECO:0000313" key="3">
    <source>
        <dbReference type="Proteomes" id="UP000193719"/>
    </source>
</evidence>
<dbReference type="EMBL" id="MCFH01000006">
    <property type="protein sequence ID" value="ORX57191.1"/>
    <property type="molecule type" value="Genomic_DNA"/>
</dbReference>
<evidence type="ECO:0000313" key="2">
    <source>
        <dbReference type="EMBL" id="ORX57191.1"/>
    </source>
</evidence>
<keyword evidence="3" id="KW-1185">Reference proteome</keyword>
<feature type="region of interest" description="Disordered" evidence="1">
    <location>
        <begin position="110"/>
        <end position="178"/>
    </location>
</feature>
<proteinExistence type="predicted"/>
<reference evidence="2 3" key="2">
    <citation type="submission" date="2016-08" db="EMBL/GenBank/DDBJ databases">
        <title>Pervasive Adenine N6-methylation of Active Genes in Fungi.</title>
        <authorList>
            <consortium name="DOE Joint Genome Institute"/>
            <person name="Mondo S.J."/>
            <person name="Dannebaum R.O."/>
            <person name="Kuo R.C."/>
            <person name="Labutti K."/>
            <person name="Haridas S."/>
            <person name="Kuo A."/>
            <person name="Salamov A."/>
            <person name="Ahrendt S.R."/>
            <person name="Lipzen A."/>
            <person name="Sullivan W."/>
            <person name="Andreopoulos W.B."/>
            <person name="Clum A."/>
            <person name="Lindquist E."/>
            <person name="Daum C."/>
            <person name="Ramamoorthy G.K."/>
            <person name="Gryganskyi A."/>
            <person name="Culley D."/>
            <person name="Magnuson J.K."/>
            <person name="James T.Y."/>
            <person name="O'Malley M.A."/>
            <person name="Stajich J.E."/>
            <person name="Spatafora J.W."/>
            <person name="Visel A."/>
            <person name="Grigoriev I.V."/>
        </authorList>
    </citation>
    <scope>NUCLEOTIDE SEQUENCE [LARGE SCALE GENOMIC DNA]</scope>
    <source>
        <strain evidence="3">finn</strain>
    </source>
</reference>
<feature type="region of interest" description="Disordered" evidence="1">
    <location>
        <begin position="1"/>
        <end position="20"/>
    </location>
</feature>
<organism evidence="2 3">
    <name type="scientific">Piromyces finnis</name>
    <dbReference type="NCBI Taxonomy" id="1754191"/>
    <lineage>
        <taxon>Eukaryota</taxon>
        <taxon>Fungi</taxon>
        <taxon>Fungi incertae sedis</taxon>
        <taxon>Chytridiomycota</taxon>
        <taxon>Chytridiomycota incertae sedis</taxon>
        <taxon>Neocallimastigomycetes</taxon>
        <taxon>Neocallimastigales</taxon>
        <taxon>Neocallimastigaceae</taxon>
        <taxon>Piromyces</taxon>
    </lineage>
</organism>
<name>A0A1Y1VJJ3_9FUNG</name>
<dbReference type="STRING" id="1754191.A0A1Y1VJJ3"/>
<comment type="caution">
    <text evidence="2">The sequence shown here is derived from an EMBL/GenBank/DDBJ whole genome shotgun (WGS) entry which is preliminary data.</text>
</comment>
<feature type="region of interest" description="Disordered" evidence="1">
    <location>
        <begin position="193"/>
        <end position="221"/>
    </location>
</feature>
<dbReference type="OrthoDB" id="10554394at2759"/>
<dbReference type="AlphaFoldDB" id="A0A1Y1VJJ3"/>
<protein>
    <submittedName>
        <fullName evidence="2">Uncharacterized protein</fullName>
    </submittedName>
</protein>
<dbReference type="Proteomes" id="UP000193719">
    <property type="component" value="Unassembled WGS sequence"/>
</dbReference>
<accession>A0A1Y1VJJ3</accession>
<sequence length="249" mass="27631">MLERRCDPEIETLPPYSPPSSTFLAENENDNTHSLISPPSYHQFPTVDISPQGTMINTSTTNSPNILTDSILHSINVNTTNNSITTANRSTNQNLLSANPRLSFISTQSSLLIPNTPPPSYSQPTTPYLYDIENENGENNNTSNNDDNDNEALLPPIPTNSNVTQPPVAHPHNNSRTYNLVNNVTTMNVNRYSTLSNPEDRSDQNNNNSNRSSYRRSTISLRRSSLRHSITLDSNSNINLSMESSPPPH</sequence>
<evidence type="ECO:0000256" key="1">
    <source>
        <dbReference type="SAM" id="MobiDB-lite"/>
    </source>
</evidence>
<gene>
    <name evidence="2" type="ORF">BCR36DRAFT_580600</name>
</gene>